<keyword evidence="2" id="KW-1185">Reference proteome</keyword>
<protein>
    <submittedName>
        <fullName evidence="1">Uncharacterized protein</fullName>
    </submittedName>
</protein>
<dbReference type="EMBL" id="JAVRRJ010000003">
    <property type="protein sequence ID" value="KAK5087155.1"/>
    <property type="molecule type" value="Genomic_DNA"/>
</dbReference>
<name>A0AAN7T1L4_9EURO</name>
<dbReference type="AlphaFoldDB" id="A0AAN7T1L4"/>
<proteinExistence type="predicted"/>
<reference evidence="1 2" key="1">
    <citation type="submission" date="2023-08" db="EMBL/GenBank/DDBJ databases">
        <title>Black Yeasts Isolated from many extreme environments.</title>
        <authorList>
            <person name="Coleine C."/>
            <person name="Stajich J.E."/>
            <person name="Selbmann L."/>
        </authorList>
    </citation>
    <scope>NUCLEOTIDE SEQUENCE [LARGE SCALE GENOMIC DNA]</scope>
    <source>
        <strain evidence="1 2">CCFEE 5910</strain>
    </source>
</reference>
<organism evidence="1 2">
    <name type="scientific">Lithohypha guttulata</name>
    <dbReference type="NCBI Taxonomy" id="1690604"/>
    <lineage>
        <taxon>Eukaryota</taxon>
        <taxon>Fungi</taxon>
        <taxon>Dikarya</taxon>
        <taxon>Ascomycota</taxon>
        <taxon>Pezizomycotina</taxon>
        <taxon>Eurotiomycetes</taxon>
        <taxon>Chaetothyriomycetidae</taxon>
        <taxon>Chaetothyriales</taxon>
        <taxon>Trichomeriaceae</taxon>
        <taxon>Lithohypha</taxon>
    </lineage>
</organism>
<evidence type="ECO:0000313" key="2">
    <source>
        <dbReference type="Proteomes" id="UP001309876"/>
    </source>
</evidence>
<dbReference type="InterPro" id="IPR036770">
    <property type="entry name" value="Ankyrin_rpt-contain_sf"/>
</dbReference>
<sequence>MDNNVTSAGQSNQAINDNHRCSQCKKDHAKCVDHETDWRCRLCVKKGRSCSARIRAGSETTSSGNGSEFTATIFAILGLLNLCQLQCDKIYSIIYPFPCVNPFDLTSAFLSQSWALSSSLRSVASAIRIQNSVFGFISQHVLMSQYAIWTGVFFRQLHQNLAYHPHRSAEAISTANAADIYSCVRHILNPSQGANFPYQPHQSSLHQRIERYRKTEWNVNHFLQSRYIGVALASAAQLSAVVQLNSSFPACHIAYWNGDKQAAVELWKQTSCDIDILGRTFAHVVAEAGDLKMMQEIYAICPRALRYAGADLRGLTVFALTIARGSPECCNFMLEIRPDVPSVTEAGPRLLDLALASGNKEIVDRLIEFNFASPPFTQNMVKAIELGRADLGSSFLQWLNRAPYASQLEIQNLARLAATVAEELGQRAEFAQGQGWHGSETDLRTRHGMMVGLWCDLQNIRVVPAVVQDATRSLTAMQIPDDDGLL</sequence>
<comment type="caution">
    <text evidence="1">The sequence shown here is derived from an EMBL/GenBank/DDBJ whole genome shotgun (WGS) entry which is preliminary data.</text>
</comment>
<dbReference type="Gene3D" id="1.25.40.20">
    <property type="entry name" value="Ankyrin repeat-containing domain"/>
    <property type="match status" value="1"/>
</dbReference>
<dbReference type="Proteomes" id="UP001309876">
    <property type="component" value="Unassembled WGS sequence"/>
</dbReference>
<dbReference type="SUPFAM" id="SSF48403">
    <property type="entry name" value="Ankyrin repeat"/>
    <property type="match status" value="1"/>
</dbReference>
<accession>A0AAN7T1L4</accession>
<gene>
    <name evidence="1" type="ORF">LTR05_004326</name>
</gene>
<evidence type="ECO:0000313" key="1">
    <source>
        <dbReference type="EMBL" id="KAK5087155.1"/>
    </source>
</evidence>